<protein>
    <recommendedName>
        <fullName evidence="3">RxLR-like protein</fullName>
    </recommendedName>
</protein>
<dbReference type="GeneID" id="36407904"/>
<organism evidence="1 2">
    <name type="scientific">Plasmopara halstedii</name>
    <name type="common">Downy mildew of sunflower</name>
    <dbReference type="NCBI Taxonomy" id="4781"/>
    <lineage>
        <taxon>Eukaryota</taxon>
        <taxon>Sar</taxon>
        <taxon>Stramenopiles</taxon>
        <taxon>Oomycota</taxon>
        <taxon>Peronosporomycetes</taxon>
        <taxon>Peronosporales</taxon>
        <taxon>Peronosporaceae</taxon>
        <taxon>Plasmopara</taxon>
    </lineage>
</organism>
<evidence type="ECO:0000313" key="1">
    <source>
        <dbReference type="EMBL" id="CEG42587.1"/>
    </source>
</evidence>
<proteinExistence type="predicted"/>
<sequence length="197" mass="22928">MIDSKLYFDFVRQAGSPDPATKPALMAMVKQSFGSNTAKNWEQVDPYTQVILYTSHFFKNNAIDEATRKLHIFGWIRYGFTRDEVLYILKFAGFTEPDKIRYMQLYDNYVLKSETMTLLGFQTLYINDYGQRDIRSANLVACKELIKELHKETLSVGLATSKNGDWEVLFDMWIKAGYERVKVENILARCIDRPFCV</sequence>
<dbReference type="RefSeq" id="XP_024578956.1">
    <property type="nucleotide sequence ID" value="XM_024728484.1"/>
</dbReference>
<name>A0A0N7L5W2_PLAHL</name>
<reference evidence="2" key="1">
    <citation type="submission" date="2014-09" db="EMBL/GenBank/DDBJ databases">
        <authorList>
            <person name="Sharma Rahul"/>
            <person name="Thines Marco"/>
        </authorList>
    </citation>
    <scope>NUCLEOTIDE SEQUENCE [LARGE SCALE GENOMIC DNA]</scope>
</reference>
<dbReference type="EMBL" id="CCYD01000645">
    <property type="protein sequence ID" value="CEG42587.1"/>
    <property type="molecule type" value="Genomic_DNA"/>
</dbReference>
<evidence type="ECO:0008006" key="3">
    <source>
        <dbReference type="Google" id="ProtNLM"/>
    </source>
</evidence>
<accession>A0A0N7L5W2</accession>
<dbReference type="AlphaFoldDB" id="A0A0N7L5W2"/>
<keyword evidence="2" id="KW-1185">Reference proteome</keyword>
<dbReference type="Proteomes" id="UP000054928">
    <property type="component" value="Unassembled WGS sequence"/>
</dbReference>
<evidence type="ECO:0000313" key="2">
    <source>
        <dbReference type="Proteomes" id="UP000054928"/>
    </source>
</evidence>